<name>A0A5E4SUB3_9BURK</name>
<dbReference type="Pfam" id="PF00072">
    <property type="entry name" value="Response_reg"/>
    <property type="match status" value="1"/>
</dbReference>
<dbReference type="AlphaFoldDB" id="A0A5E4SUB3"/>
<dbReference type="SMART" id="SM00448">
    <property type="entry name" value="REC"/>
    <property type="match status" value="1"/>
</dbReference>
<dbReference type="Proteomes" id="UP000333828">
    <property type="component" value="Unassembled WGS sequence"/>
</dbReference>
<evidence type="ECO:0000256" key="2">
    <source>
        <dbReference type="PROSITE-ProRule" id="PRU00169"/>
    </source>
</evidence>
<evidence type="ECO:0000259" key="3">
    <source>
        <dbReference type="PROSITE" id="PS50110"/>
    </source>
</evidence>
<dbReference type="EMBL" id="CABPSI010000001">
    <property type="protein sequence ID" value="VVD79476.1"/>
    <property type="molecule type" value="Genomic_DNA"/>
</dbReference>
<dbReference type="PANTHER" id="PTHR44591">
    <property type="entry name" value="STRESS RESPONSE REGULATOR PROTEIN 1"/>
    <property type="match status" value="1"/>
</dbReference>
<keyword evidence="5" id="KW-1185">Reference proteome</keyword>
<dbReference type="Gene3D" id="3.40.50.2300">
    <property type="match status" value="1"/>
</dbReference>
<organism evidence="4 5">
    <name type="scientific">Pandoraea iniqua</name>
    <dbReference type="NCBI Taxonomy" id="2508288"/>
    <lineage>
        <taxon>Bacteria</taxon>
        <taxon>Pseudomonadati</taxon>
        <taxon>Pseudomonadota</taxon>
        <taxon>Betaproteobacteria</taxon>
        <taxon>Burkholderiales</taxon>
        <taxon>Burkholderiaceae</taxon>
        <taxon>Pandoraea</taxon>
    </lineage>
</organism>
<feature type="domain" description="Response regulatory" evidence="3">
    <location>
        <begin position="7"/>
        <end position="119"/>
    </location>
</feature>
<accession>A0A5E4SUB3</accession>
<dbReference type="GO" id="GO:0000160">
    <property type="term" value="P:phosphorelay signal transduction system"/>
    <property type="evidence" value="ECO:0007669"/>
    <property type="project" value="InterPro"/>
</dbReference>
<dbReference type="InterPro" id="IPR001789">
    <property type="entry name" value="Sig_transdc_resp-reg_receiver"/>
</dbReference>
<evidence type="ECO:0000256" key="1">
    <source>
        <dbReference type="ARBA" id="ARBA00022553"/>
    </source>
</evidence>
<dbReference type="RefSeq" id="WP_150683130.1">
    <property type="nucleotide sequence ID" value="NZ_CABPSI010000001.1"/>
</dbReference>
<dbReference type="PROSITE" id="PS50110">
    <property type="entry name" value="RESPONSE_REGULATORY"/>
    <property type="match status" value="1"/>
</dbReference>
<evidence type="ECO:0000313" key="5">
    <source>
        <dbReference type="Proteomes" id="UP000333828"/>
    </source>
</evidence>
<evidence type="ECO:0000313" key="4">
    <source>
        <dbReference type="EMBL" id="VVD79476.1"/>
    </source>
</evidence>
<dbReference type="InterPro" id="IPR011006">
    <property type="entry name" value="CheY-like_superfamily"/>
</dbReference>
<reference evidence="4 5" key="1">
    <citation type="submission" date="2019-08" db="EMBL/GenBank/DDBJ databases">
        <authorList>
            <person name="Peeters C."/>
        </authorList>
    </citation>
    <scope>NUCLEOTIDE SEQUENCE [LARGE SCALE GENOMIC DNA]</scope>
    <source>
        <strain evidence="4 5">LMG 31115</strain>
    </source>
</reference>
<keyword evidence="1 2" id="KW-0597">Phosphoprotein</keyword>
<proteinExistence type="predicted"/>
<feature type="modified residue" description="4-aspartylphosphate" evidence="2">
    <location>
        <position position="56"/>
    </location>
</feature>
<gene>
    <name evidence="4" type="primary">tmoT_2</name>
    <name evidence="4" type="ORF">PIN31115_01036</name>
</gene>
<sequence length="123" mass="13194">MTTPRKLIAILEDDTGMRRAVERLLKLYGFRTRSFAGADDVGLVQCVGSAYCLVADVQLPGTSGPAFFATLPHPRPPVVFVTAYDNDKTRADIGRIGVAELLTKPFLGGDLLAAIERAARSSS</sequence>
<dbReference type="SUPFAM" id="SSF52172">
    <property type="entry name" value="CheY-like"/>
    <property type="match status" value="1"/>
</dbReference>
<protein>
    <submittedName>
        <fullName evidence="4">Response regulator protein TmoT</fullName>
    </submittedName>
</protein>
<dbReference type="PANTHER" id="PTHR44591:SF21">
    <property type="entry name" value="TWO-COMPONENT RESPONSE REGULATOR"/>
    <property type="match status" value="1"/>
</dbReference>
<dbReference type="InterPro" id="IPR050595">
    <property type="entry name" value="Bact_response_regulator"/>
</dbReference>